<gene>
    <name evidence="2" type="ORF">NMN56_036245</name>
</gene>
<dbReference type="Gene3D" id="1.10.260.40">
    <property type="entry name" value="lambda repressor-like DNA-binding domains"/>
    <property type="match status" value="1"/>
</dbReference>
<dbReference type="SUPFAM" id="SSF47413">
    <property type="entry name" value="lambda repressor-like DNA-binding domains"/>
    <property type="match status" value="1"/>
</dbReference>
<dbReference type="InterPro" id="IPR043917">
    <property type="entry name" value="DUF5753"/>
</dbReference>
<dbReference type="EMBL" id="JANCPR020000055">
    <property type="protein sequence ID" value="MDJ1137308.1"/>
    <property type="molecule type" value="Genomic_DNA"/>
</dbReference>
<dbReference type="Pfam" id="PF13560">
    <property type="entry name" value="HTH_31"/>
    <property type="match status" value="1"/>
</dbReference>
<reference evidence="2 3" key="1">
    <citation type="submission" date="2023-05" db="EMBL/GenBank/DDBJ databases">
        <title>Streptantibioticus silvisoli sp. nov., acidotolerant actinomycetes 1 from pine litter.</title>
        <authorList>
            <person name="Swiecimska M."/>
            <person name="Golinska P."/>
            <person name="Sangal V."/>
            <person name="Wachnowicz B."/>
            <person name="Goodfellow M."/>
        </authorList>
    </citation>
    <scope>NUCLEOTIDE SEQUENCE [LARGE SCALE GENOMIC DNA]</scope>
    <source>
        <strain evidence="2 3">DSM 42109</strain>
    </source>
</reference>
<evidence type="ECO:0000313" key="3">
    <source>
        <dbReference type="Proteomes" id="UP001214441"/>
    </source>
</evidence>
<accession>A0ABT7A9N4</accession>
<feature type="domain" description="HTH cro/C1-type" evidence="1">
    <location>
        <begin position="21"/>
        <end position="76"/>
    </location>
</feature>
<evidence type="ECO:0000313" key="2">
    <source>
        <dbReference type="EMBL" id="MDJ1137308.1"/>
    </source>
</evidence>
<protein>
    <submittedName>
        <fullName evidence="2">Helix-turn-helix transcriptional regulator</fullName>
    </submittedName>
</protein>
<dbReference type="InterPro" id="IPR001387">
    <property type="entry name" value="Cro/C1-type_HTH"/>
</dbReference>
<sequence>MITDIESASPALCRLQLGSELRQLRQARGLNGRQVVRKLLWSSSKLSRMETGENATVEPSDVIALCEIYGATHEKRAMLQGYAAVTKTRSDWWQSPEYRPVIAPGFKAFLGLEATASTLQNYESEFVPGLLQTEAYVRVIYERAHQGKSAEEVDNLVTVRMNRQEVLRRKRSPLKLTAIINEAVLHRTVGGPEVMRDQLNHIVELATTLPNVRVQVVPFSCGAHSGMNGPFVVLQFPDRAAMRSLVYLENMADAWVSRREGDMERYEEAFGDLQALAPGPQESLNLIKKAVKEH</sequence>
<dbReference type="SMART" id="SM00530">
    <property type="entry name" value="HTH_XRE"/>
    <property type="match status" value="1"/>
</dbReference>
<proteinExistence type="predicted"/>
<evidence type="ECO:0000259" key="1">
    <source>
        <dbReference type="PROSITE" id="PS50943"/>
    </source>
</evidence>
<dbReference type="CDD" id="cd00093">
    <property type="entry name" value="HTH_XRE"/>
    <property type="match status" value="1"/>
</dbReference>
<comment type="caution">
    <text evidence="2">The sequence shown here is derived from an EMBL/GenBank/DDBJ whole genome shotgun (WGS) entry which is preliminary data.</text>
</comment>
<dbReference type="RefSeq" id="WP_274045525.1">
    <property type="nucleotide sequence ID" value="NZ_JANCPR020000055.1"/>
</dbReference>
<dbReference type="Pfam" id="PF19054">
    <property type="entry name" value="DUF5753"/>
    <property type="match status" value="1"/>
</dbReference>
<keyword evidence="3" id="KW-1185">Reference proteome</keyword>
<organism evidence="2 3">
    <name type="scientific">Streptomyces iconiensis</name>
    <dbReference type="NCBI Taxonomy" id="1384038"/>
    <lineage>
        <taxon>Bacteria</taxon>
        <taxon>Bacillati</taxon>
        <taxon>Actinomycetota</taxon>
        <taxon>Actinomycetes</taxon>
        <taxon>Kitasatosporales</taxon>
        <taxon>Streptomycetaceae</taxon>
        <taxon>Streptomyces</taxon>
    </lineage>
</organism>
<name>A0ABT7A9N4_9ACTN</name>
<dbReference type="PROSITE" id="PS50943">
    <property type="entry name" value="HTH_CROC1"/>
    <property type="match status" value="1"/>
</dbReference>
<dbReference type="InterPro" id="IPR010982">
    <property type="entry name" value="Lambda_DNA-bd_dom_sf"/>
</dbReference>
<dbReference type="Proteomes" id="UP001214441">
    <property type="component" value="Unassembled WGS sequence"/>
</dbReference>